<dbReference type="PANTHER" id="PTHR24198">
    <property type="entry name" value="ANKYRIN REPEAT AND PROTEIN KINASE DOMAIN-CONTAINING PROTEIN"/>
    <property type="match status" value="1"/>
</dbReference>
<dbReference type="OMA" id="IVACMGR"/>
<keyword evidence="1" id="KW-0677">Repeat</keyword>
<name>A0A0D2MMF0_HYPSF</name>
<keyword evidence="2 3" id="KW-0040">ANK repeat</keyword>
<dbReference type="PROSITE" id="PS50088">
    <property type="entry name" value="ANK_REPEAT"/>
    <property type="match status" value="1"/>
</dbReference>
<feature type="repeat" description="ANK" evidence="3">
    <location>
        <begin position="195"/>
        <end position="227"/>
    </location>
</feature>
<evidence type="ECO:0000313" key="4">
    <source>
        <dbReference type="EMBL" id="KJA25118.1"/>
    </source>
</evidence>
<dbReference type="PANTHER" id="PTHR24198:SF194">
    <property type="entry name" value="INVERSIN-A"/>
    <property type="match status" value="1"/>
</dbReference>
<reference evidence="5" key="1">
    <citation type="submission" date="2014-04" db="EMBL/GenBank/DDBJ databases">
        <title>Evolutionary Origins and Diversification of the Mycorrhizal Mutualists.</title>
        <authorList>
            <consortium name="DOE Joint Genome Institute"/>
            <consortium name="Mycorrhizal Genomics Consortium"/>
            <person name="Kohler A."/>
            <person name="Kuo A."/>
            <person name="Nagy L.G."/>
            <person name="Floudas D."/>
            <person name="Copeland A."/>
            <person name="Barry K.W."/>
            <person name="Cichocki N."/>
            <person name="Veneault-Fourrey C."/>
            <person name="LaButti K."/>
            <person name="Lindquist E.A."/>
            <person name="Lipzen A."/>
            <person name="Lundell T."/>
            <person name="Morin E."/>
            <person name="Murat C."/>
            <person name="Riley R."/>
            <person name="Ohm R."/>
            <person name="Sun H."/>
            <person name="Tunlid A."/>
            <person name="Henrissat B."/>
            <person name="Grigoriev I.V."/>
            <person name="Hibbett D.S."/>
            <person name="Martin F."/>
        </authorList>
    </citation>
    <scope>NUCLEOTIDE SEQUENCE [LARGE SCALE GENOMIC DNA]</scope>
    <source>
        <strain evidence="5">FD-334 SS-4</strain>
    </source>
</reference>
<dbReference type="InterPro" id="IPR036770">
    <property type="entry name" value="Ankyrin_rpt-contain_sf"/>
</dbReference>
<evidence type="ECO:0000256" key="2">
    <source>
        <dbReference type="ARBA" id="ARBA00023043"/>
    </source>
</evidence>
<dbReference type="EMBL" id="KN817533">
    <property type="protein sequence ID" value="KJA25118.1"/>
    <property type="molecule type" value="Genomic_DNA"/>
</dbReference>
<dbReference type="Gene3D" id="1.25.40.20">
    <property type="entry name" value="Ankyrin repeat-containing domain"/>
    <property type="match status" value="2"/>
</dbReference>
<dbReference type="SUPFAM" id="SSF48403">
    <property type="entry name" value="Ankyrin repeat"/>
    <property type="match status" value="1"/>
</dbReference>
<gene>
    <name evidence="4" type="ORF">HYPSUDRAFT_38074</name>
</gene>
<dbReference type="Pfam" id="PF13857">
    <property type="entry name" value="Ank_5"/>
    <property type="match status" value="1"/>
</dbReference>
<dbReference type="STRING" id="945553.A0A0D2MMF0"/>
<organism evidence="4 5">
    <name type="scientific">Hypholoma sublateritium (strain FD-334 SS-4)</name>
    <dbReference type="NCBI Taxonomy" id="945553"/>
    <lineage>
        <taxon>Eukaryota</taxon>
        <taxon>Fungi</taxon>
        <taxon>Dikarya</taxon>
        <taxon>Basidiomycota</taxon>
        <taxon>Agaricomycotina</taxon>
        <taxon>Agaricomycetes</taxon>
        <taxon>Agaricomycetidae</taxon>
        <taxon>Agaricales</taxon>
        <taxon>Agaricineae</taxon>
        <taxon>Strophariaceae</taxon>
        <taxon>Hypholoma</taxon>
    </lineage>
</organism>
<evidence type="ECO:0000256" key="1">
    <source>
        <dbReference type="ARBA" id="ARBA00022737"/>
    </source>
</evidence>
<dbReference type="SMART" id="SM00248">
    <property type="entry name" value="ANK"/>
    <property type="match status" value="4"/>
</dbReference>
<keyword evidence="5" id="KW-1185">Reference proteome</keyword>
<dbReference type="Pfam" id="PF12796">
    <property type="entry name" value="Ank_2"/>
    <property type="match status" value="1"/>
</dbReference>
<sequence length="250" mass="26630">MSDITVALEYCNKGDIASLTGVLSDPSINITDNLLFDLLQTSSGNGNAVIVHYLLNLYNPKTLDDKVYRAAAVSNSIDTFKLIFARNPMCITEFFERRGTLLAIALASGASPEFIEYLLSIGADPSVSSDDTISPLAYAAHQYDSPAMVKLLTEHGAQLKGSGVLASAAKKGAVATVKYLLDQKADPNDPGSWPQPTLALHTAVKGGYLDICKLLLVNGADARLKDGSGKTAIDIARDTNNKEIISLLEL</sequence>
<accession>A0A0D2MMF0</accession>
<dbReference type="OrthoDB" id="194358at2759"/>
<proteinExistence type="predicted"/>
<protein>
    <submittedName>
        <fullName evidence="4">Uncharacterized protein</fullName>
    </submittedName>
</protein>
<dbReference type="PROSITE" id="PS50297">
    <property type="entry name" value="ANK_REP_REGION"/>
    <property type="match status" value="1"/>
</dbReference>
<evidence type="ECO:0000256" key="3">
    <source>
        <dbReference type="PROSITE-ProRule" id="PRU00023"/>
    </source>
</evidence>
<evidence type="ECO:0000313" key="5">
    <source>
        <dbReference type="Proteomes" id="UP000054270"/>
    </source>
</evidence>
<dbReference type="AlphaFoldDB" id="A0A0D2MMF0"/>
<dbReference type="InterPro" id="IPR002110">
    <property type="entry name" value="Ankyrin_rpt"/>
</dbReference>
<dbReference type="Proteomes" id="UP000054270">
    <property type="component" value="Unassembled WGS sequence"/>
</dbReference>